<dbReference type="InterPro" id="IPR022742">
    <property type="entry name" value="Hydrolase_4"/>
</dbReference>
<evidence type="ECO:0000256" key="1">
    <source>
        <dbReference type="SAM" id="SignalP"/>
    </source>
</evidence>
<name>A0ABV6N113_9PSEU</name>
<dbReference type="PANTHER" id="PTHR43265">
    <property type="entry name" value="ESTERASE ESTD"/>
    <property type="match status" value="1"/>
</dbReference>
<keyword evidence="4" id="KW-1185">Reference proteome</keyword>
<reference evidence="3 4" key="1">
    <citation type="submission" date="2024-09" db="EMBL/GenBank/DDBJ databases">
        <authorList>
            <person name="Sun Q."/>
            <person name="Mori K."/>
        </authorList>
    </citation>
    <scope>NUCLEOTIDE SEQUENCE [LARGE SCALE GENOMIC DNA]</scope>
    <source>
        <strain evidence="3 4">TBRC 1432</strain>
    </source>
</reference>
<keyword evidence="1" id="KW-0732">Signal</keyword>
<dbReference type="Pfam" id="PF12146">
    <property type="entry name" value="Hydrolase_4"/>
    <property type="match status" value="1"/>
</dbReference>
<feature type="signal peptide" evidence="1">
    <location>
        <begin position="1"/>
        <end position="22"/>
    </location>
</feature>
<keyword evidence="3" id="KW-0378">Hydrolase</keyword>
<comment type="caution">
    <text evidence="3">The sequence shown here is derived from an EMBL/GenBank/DDBJ whole genome shotgun (WGS) entry which is preliminary data.</text>
</comment>
<gene>
    <name evidence="3" type="ORF">ACFFH7_32420</name>
</gene>
<accession>A0ABV6N113</accession>
<organism evidence="3 4">
    <name type="scientific">Kutzneria chonburiensis</name>
    <dbReference type="NCBI Taxonomy" id="1483604"/>
    <lineage>
        <taxon>Bacteria</taxon>
        <taxon>Bacillati</taxon>
        <taxon>Actinomycetota</taxon>
        <taxon>Actinomycetes</taxon>
        <taxon>Pseudonocardiales</taxon>
        <taxon>Pseudonocardiaceae</taxon>
        <taxon>Kutzneria</taxon>
    </lineage>
</organism>
<dbReference type="InterPro" id="IPR053145">
    <property type="entry name" value="AB_hydrolase_Est10"/>
</dbReference>
<dbReference type="Gene3D" id="3.40.50.1820">
    <property type="entry name" value="alpha/beta hydrolase"/>
    <property type="match status" value="2"/>
</dbReference>
<dbReference type="RefSeq" id="WP_273936521.1">
    <property type="nucleotide sequence ID" value="NZ_CP097263.1"/>
</dbReference>
<proteinExistence type="predicted"/>
<evidence type="ECO:0000313" key="3">
    <source>
        <dbReference type="EMBL" id="MFC0546260.1"/>
    </source>
</evidence>
<evidence type="ECO:0000259" key="2">
    <source>
        <dbReference type="Pfam" id="PF12146"/>
    </source>
</evidence>
<evidence type="ECO:0000313" key="4">
    <source>
        <dbReference type="Proteomes" id="UP001589810"/>
    </source>
</evidence>
<protein>
    <submittedName>
        <fullName evidence="3">Alpha/beta hydrolase family protein</fullName>
        <ecNumber evidence="3">3.4.-.-</ecNumber>
    </submittedName>
</protein>
<dbReference type="SUPFAM" id="SSF53474">
    <property type="entry name" value="alpha/beta-Hydrolases"/>
    <property type="match status" value="1"/>
</dbReference>
<dbReference type="EC" id="3.4.-.-" evidence="3"/>
<dbReference type="InterPro" id="IPR029058">
    <property type="entry name" value="AB_hydrolase_fold"/>
</dbReference>
<dbReference type="GO" id="GO:0016787">
    <property type="term" value="F:hydrolase activity"/>
    <property type="evidence" value="ECO:0007669"/>
    <property type="project" value="UniProtKB-KW"/>
</dbReference>
<feature type="domain" description="Serine aminopeptidase S33" evidence="2">
    <location>
        <begin position="76"/>
        <end position="193"/>
    </location>
</feature>
<dbReference type="Proteomes" id="UP001589810">
    <property type="component" value="Unassembled WGS sequence"/>
</dbReference>
<feature type="chain" id="PRO_5045769503" evidence="1">
    <location>
        <begin position="23"/>
        <end position="367"/>
    </location>
</feature>
<dbReference type="PANTHER" id="PTHR43265:SF1">
    <property type="entry name" value="ESTERASE ESTD"/>
    <property type="match status" value="1"/>
</dbReference>
<sequence length="367" mass="39171">MRGTAILAAVGLLLGGAATAQAAPAAVAHEQFTFQFGDFTGGGQLDYPTNVQHAPVVVLIPGSGPENRDANVLGKSHIFADISDALTARGFAVMRYDKRYVHPDGTADYQSFYSKLDLPKMLDDAGQVLAAAEASPHVDPHQVFLYGWSEGSTVAAALATKHPELAGVAFQGPVAQDWRSLFTDQATRVAQPYLKTFGQVLGPDDLKRAVKGGGGLVATEYIGFVAPGSYNGTDYTVSPTFDANGDGKLDVDTEFLPGLEKTFDTAFQPGNPFNIYGPDRALPSVLDQAKALRRFPTLILQGGRDANVPPAGAFKLNAALHGSLRFYPALGHSLGRTPSLFADDFQPIDQRPLTDLACWLSEHLRQK</sequence>
<dbReference type="EMBL" id="JBHLUD010000013">
    <property type="protein sequence ID" value="MFC0546260.1"/>
    <property type="molecule type" value="Genomic_DNA"/>
</dbReference>